<organism evidence="2 3">
    <name type="scientific">Streptococcus ferus</name>
    <dbReference type="NCBI Taxonomy" id="1345"/>
    <lineage>
        <taxon>Bacteria</taxon>
        <taxon>Bacillati</taxon>
        <taxon>Bacillota</taxon>
        <taxon>Bacilli</taxon>
        <taxon>Lactobacillales</taxon>
        <taxon>Streptococcaceae</taxon>
        <taxon>Streptococcus</taxon>
    </lineage>
</organism>
<dbReference type="EMBL" id="LS483343">
    <property type="protein sequence ID" value="SQF40847.1"/>
    <property type="molecule type" value="Genomic_DNA"/>
</dbReference>
<evidence type="ECO:0000256" key="1">
    <source>
        <dbReference type="SAM" id="Phobius"/>
    </source>
</evidence>
<keyword evidence="3" id="KW-1185">Reference proteome</keyword>
<dbReference type="KEGG" id="sfer:NCTC12278_01426"/>
<dbReference type="OrthoDB" id="2237376at2"/>
<feature type="transmembrane region" description="Helical" evidence="1">
    <location>
        <begin position="92"/>
        <end position="111"/>
    </location>
</feature>
<feature type="transmembrane region" description="Helical" evidence="1">
    <location>
        <begin position="67"/>
        <end position="86"/>
    </location>
</feature>
<evidence type="ECO:0000313" key="3">
    <source>
        <dbReference type="Proteomes" id="UP000249495"/>
    </source>
</evidence>
<keyword evidence="1" id="KW-0812">Transmembrane</keyword>
<gene>
    <name evidence="2" type="ORF">NCTC12278_01426</name>
</gene>
<proteinExistence type="predicted"/>
<keyword evidence="1" id="KW-0472">Membrane</keyword>
<dbReference type="Proteomes" id="UP000249495">
    <property type="component" value="Chromosome 1"/>
</dbReference>
<feature type="transmembrane region" description="Helical" evidence="1">
    <location>
        <begin position="43"/>
        <end position="60"/>
    </location>
</feature>
<evidence type="ECO:0000313" key="2">
    <source>
        <dbReference type="EMBL" id="SQF40847.1"/>
    </source>
</evidence>
<feature type="transmembrane region" description="Helical" evidence="1">
    <location>
        <begin position="12"/>
        <end position="31"/>
    </location>
</feature>
<name>A0A2X3W5L7_9STRE</name>
<protein>
    <submittedName>
        <fullName evidence="2">Uncharacterized protein</fullName>
    </submittedName>
</protein>
<accession>A0A2X3W5L7</accession>
<dbReference type="STRING" id="1123303.GCA_000372425_00943"/>
<dbReference type="AlphaFoldDB" id="A0A2X3W5L7"/>
<sequence length="115" mass="12428">MNTEKGNQMSGFTIAGMALAVTGILVVIWGMTLQPVHLLSPDFMSFATGGLLLLAIGCCMMTRLPAIVQIVGIWLAAAATMLYLYSLPDTDLIIKLIGFVPVLGLAVWLSLKFWR</sequence>
<keyword evidence="1" id="KW-1133">Transmembrane helix</keyword>
<reference evidence="2 3" key="1">
    <citation type="submission" date="2018-06" db="EMBL/GenBank/DDBJ databases">
        <authorList>
            <consortium name="Pathogen Informatics"/>
            <person name="Doyle S."/>
        </authorList>
    </citation>
    <scope>NUCLEOTIDE SEQUENCE [LARGE SCALE GENOMIC DNA]</scope>
    <source>
        <strain evidence="2 3">NCTC12278</strain>
    </source>
</reference>